<gene>
    <name evidence="2" type="ORF">I302_02593</name>
    <name evidence="3" type="ORF">I302_103887</name>
</gene>
<dbReference type="Gene3D" id="6.20.250.70">
    <property type="match status" value="1"/>
</dbReference>
<accession>A0A1B9G9R0</accession>
<reference evidence="3" key="4">
    <citation type="submission" date="2024-02" db="EMBL/GenBank/DDBJ databases">
        <title>Comparative genomics of Cryptococcus and Kwoniella reveals pathogenesis evolution and contrasting modes of karyotype evolution via chromosome fusion or intercentromeric recombination.</title>
        <authorList>
            <person name="Coelho M.A."/>
            <person name="David-Palma M."/>
            <person name="Shea T."/>
            <person name="Bowers K."/>
            <person name="McGinley-Smith S."/>
            <person name="Mohammad A.W."/>
            <person name="Gnirke A."/>
            <person name="Yurkov A.M."/>
            <person name="Nowrousian M."/>
            <person name="Sun S."/>
            <person name="Cuomo C.A."/>
            <person name="Heitman J."/>
        </authorList>
    </citation>
    <scope>NUCLEOTIDE SEQUENCE</scope>
    <source>
        <strain evidence="3">CBS 10118</strain>
    </source>
</reference>
<dbReference type="KEGG" id="kbi:30206992"/>
<feature type="region of interest" description="Disordered" evidence="1">
    <location>
        <begin position="253"/>
        <end position="295"/>
    </location>
</feature>
<feature type="compositionally biased region" description="Low complexity" evidence="1">
    <location>
        <begin position="253"/>
        <end position="271"/>
    </location>
</feature>
<dbReference type="AlphaFoldDB" id="A0A1B9G9R0"/>
<dbReference type="EMBL" id="KI894019">
    <property type="protein sequence ID" value="OCF27747.1"/>
    <property type="molecule type" value="Genomic_DNA"/>
</dbReference>
<name>A0A1B9G9R0_9TREE</name>
<feature type="compositionally biased region" description="Polar residues" evidence="1">
    <location>
        <begin position="272"/>
        <end position="294"/>
    </location>
</feature>
<sequence>MAKASSSQPPKLKSTKKSLKEKAPQAISPEEVPSDVDSDNLDEPMDKDGSSSSSSSSDSESEVDSEENLEDATPRKSTKVVNAVAEKRGKSLRKYEPPIGMTELKVSSAFTSSPFEWDNLASKPGVELWAIRVPKDLKPSRLSSLQLSIPSSSHSQITGSLKTKTHSYTLSTAGTNIHTKAQINEEGRQPTAGPGAIDSMIMDVDDNVPGEMKVEGGEEMDGLRLLVPKIKEGGKLFVASKPITRKLILTPSLFPSSTSTSTTTDELPLPSFLSNPTSNPAITQESPATQTKRAQPTHLLKFRNQAYGFTTPGPEHTVVKGMDVDGAQDSTVEEKDQSSSQIEGDKKEKKEKETKEKKRKNENGDSPKKKSKKSKD</sequence>
<feature type="compositionally biased region" description="Acidic residues" evidence="1">
    <location>
        <begin position="59"/>
        <end position="70"/>
    </location>
</feature>
<dbReference type="EMBL" id="CP144542">
    <property type="protein sequence ID" value="WVW81888.1"/>
    <property type="molecule type" value="Genomic_DNA"/>
</dbReference>
<dbReference type="VEuPathDB" id="FungiDB:I302_02593"/>
<reference evidence="2" key="3">
    <citation type="submission" date="2014-01" db="EMBL/GenBank/DDBJ databases">
        <title>Evolution of pathogenesis and genome organization in the Tremellales.</title>
        <authorList>
            <person name="Cuomo C."/>
            <person name="Litvintseva A."/>
            <person name="Heitman J."/>
            <person name="Chen Y."/>
            <person name="Sun S."/>
            <person name="Springer D."/>
            <person name="Dromer F."/>
            <person name="Young S."/>
            <person name="Zeng Q."/>
            <person name="Chapman S."/>
            <person name="Gujja S."/>
            <person name="Saif S."/>
            <person name="Birren B."/>
        </authorList>
    </citation>
    <scope>NUCLEOTIDE SEQUENCE</scope>
    <source>
        <strain evidence="2">CBS 10118</strain>
    </source>
</reference>
<feature type="compositionally biased region" description="Low complexity" evidence="1">
    <location>
        <begin position="1"/>
        <end position="12"/>
    </location>
</feature>
<feature type="compositionally biased region" description="Basic and acidic residues" evidence="1">
    <location>
        <begin position="332"/>
        <end position="368"/>
    </location>
</feature>
<keyword evidence="4" id="KW-1185">Reference proteome</keyword>
<evidence type="ECO:0000313" key="3">
    <source>
        <dbReference type="EMBL" id="WVW81888.1"/>
    </source>
</evidence>
<organism evidence="2">
    <name type="scientific">Kwoniella bestiolae CBS 10118</name>
    <dbReference type="NCBI Taxonomy" id="1296100"/>
    <lineage>
        <taxon>Eukaryota</taxon>
        <taxon>Fungi</taxon>
        <taxon>Dikarya</taxon>
        <taxon>Basidiomycota</taxon>
        <taxon>Agaricomycotina</taxon>
        <taxon>Tremellomycetes</taxon>
        <taxon>Tremellales</taxon>
        <taxon>Cryptococcaceae</taxon>
        <taxon>Kwoniella</taxon>
    </lineage>
</organism>
<evidence type="ECO:0008006" key="5">
    <source>
        <dbReference type="Google" id="ProtNLM"/>
    </source>
</evidence>
<feature type="compositionally biased region" description="Acidic residues" evidence="1">
    <location>
        <begin position="32"/>
        <end position="43"/>
    </location>
</feature>
<evidence type="ECO:0000313" key="4">
    <source>
        <dbReference type="Proteomes" id="UP000092730"/>
    </source>
</evidence>
<feature type="region of interest" description="Disordered" evidence="1">
    <location>
        <begin position="307"/>
        <end position="376"/>
    </location>
</feature>
<evidence type="ECO:0000313" key="2">
    <source>
        <dbReference type="EMBL" id="OCF27747.1"/>
    </source>
</evidence>
<protein>
    <recommendedName>
        <fullName evidence="5">DNA-directed RNA polymerase I subunit RPA34</fullName>
    </recommendedName>
</protein>
<dbReference type="OrthoDB" id="76224at2759"/>
<dbReference type="RefSeq" id="XP_019048817.1">
    <property type="nucleotide sequence ID" value="XM_019189255.1"/>
</dbReference>
<dbReference type="GeneID" id="30206992"/>
<reference evidence="2" key="1">
    <citation type="submission" date="2013-07" db="EMBL/GenBank/DDBJ databases">
        <title>The Genome Sequence of Cryptococcus bestiolae CBS10118.</title>
        <authorList>
            <consortium name="The Broad Institute Genome Sequencing Platform"/>
            <person name="Cuomo C."/>
            <person name="Litvintseva A."/>
            <person name="Chen Y."/>
            <person name="Heitman J."/>
            <person name="Sun S."/>
            <person name="Springer D."/>
            <person name="Dromer F."/>
            <person name="Young S.K."/>
            <person name="Zeng Q."/>
            <person name="Gargeya S."/>
            <person name="Fitzgerald M."/>
            <person name="Abouelleil A."/>
            <person name="Alvarado L."/>
            <person name="Berlin A.M."/>
            <person name="Chapman S.B."/>
            <person name="Dewar J."/>
            <person name="Goldberg J."/>
            <person name="Griggs A."/>
            <person name="Gujja S."/>
            <person name="Hansen M."/>
            <person name="Howarth C."/>
            <person name="Imamovic A."/>
            <person name="Larimer J."/>
            <person name="McCowan C."/>
            <person name="Murphy C."/>
            <person name="Pearson M."/>
            <person name="Priest M."/>
            <person name="Roberts A."/>
            <person name="Saif S."/>
            <person name="Shea T."/>
            <person name="Sykes S."/>
            <person name="Wortman J."/>
            <person name="Nusbaum C."/>
            <person name="Birren B."/>
        </authorList>
    </citation>
    <scope>NUCLEOTIDE SEQUENCE [LARGE SCALE GENOMIC DNA]</scope>
    <source>
        <strain evidence="2">CBS 10118</strain>
    </source>
</reference>
<reference evidence="3" key="2">
    <citation type="submission" date="2013-07" db="EMBL/GenBank/DDBJ databases">
        <authorList>
            <consortium name="The Broad Institute Genome Sequencing Platform"/>
            <person name="Cuomo C."/>
            <person name="Litvintseva A."/>
            <person name="Chen Y."/>
            <person name="Heitman J."/>
            <person name="Sun S."/>
            <person name="Springer D."/>
            <person name="Dromer F."/>
            <person name="Young S.K."/>
            <person name="Zeng Q."/>
            <person name="Gargeya S."/>
            <person name="Fitzgerald M."/>
            <person name="Abouelleil A."/>
            <person name="Alvarado L."/>
            <person name="Berlin A.M."/>
            <person name="Chapman S.B."/>
            <person name="Dewar J."/>
            <person name="Goldberg J."/>
            <person name="Griggs A."/>
            <person name="Gujja S."/>
            <person name="Hansen M."/>
            <person name="Howarth C."/>
            <person name="Imamovic A."/>
            <person name="Larimer J."/>
            <person name="McCowan C."/>
            <person name="Murphy C."/>
            <person name="Pearson M."/>
            <person name="Priest M."/>
            <person name="Roberts A."/>
            <person name="Saif S."/>
            <person name="Shea T."/>
            <person name="Sykes S."/>
            <person name="Wortman J."/>
            <person name="Nusbaum C."/>
            <person name="Birren B."/>
        </authorList>
    </citation>
    <scope>NUCLEOTIDE SEQUENCE</scope>
    <source>
        <strain evidence="3">CBS 10118</strain>
    </source>
</reference>
<evidence type="ECO:0000256" key="1">
    <source>
        <dbReference type="SAM" id="MobiDB-lite"/>
    </source>
</evidence>
<proteinExistence type="predicted"/>
<dbReference type="Proteomes" id="UP000092730">
    <property type="component" value="Chromosome 2"/>
</dbReference>
<feature type="region of interest" description="Disordered" evidence="1">
    <location>
        <begin position="1"/>
        <end position="91"/>
    </location>
</feature>